<evidence type="ECO:0000256" key="3">
    <source>
        <dbReference type="ARBA" id="ARBA00022801"/>
    </source>
</evidence>
<dbReference type="CDD" id="cd04489">
    <property type="entry name" value="ExoVII_LU_OBF"/>
    <property type="match status" value="1"/>
</dbReference>
<keyword evidence="3 5" id="KW-0378">Hydrolase</keyword>
<evidence type="ECO:0000259" key="9">
    <source>
        <dbReference type="Pfam" id="PF13742"/>
    </source>
</evidence>
<gene>
    <name evidence="5" type="primary">xseA</name>
    <name evidence="10" type="ORF">DPQ25_12855</name>
</gene>
<dbReference type="InterPro" id="IPR025824">
    <property type="entry name" value="OB-fold_nuc-bd_dom"/>
</dbReference>
<evidence type="ECO:0000313" key="11">
    <source>
        <dbReference type="Proteomes" id="UP000249377"/>
    </source>
</evidence>
<evidence type="ECO:0000256" key="4">
    <source>
        <dbReference type="ARBA" id="ARBA00022839"/>
    </source>
</evidence>
<dbReference type="EMBL" id="QLYR01000012">
    <property type="protein sequence ID" value="RAQ22519.1"/>
    <property type="molecule type" value="Genomic_DNA"/>
</dbReference>
<comment type="caution">
    <text evidence="10">The sequence shown here is derived from an EMBL/GenBank/DDBJ whole genome shotgun (WGS) entry which is preliminary data.</text>
</comment>
<dbReference type="AlphaFoldDB" id="A0A328UCC6"/>
<dbReference type="EC" id="3.1.11.6" evidence="5"/>
<dbReference type="Pfam" id="PF13742">
    <property type="entry name" value="tRNA_anti_2"/>
    <property type="match status" value="1"/>
</dbReference>
<evidence type="ECO:0000313" key="10">
    <source>
        <dbReference type="EMBL" id="RAQ22519.1"/>
    </source>
</evidence>
<dbReference type="NCBIfam" id="TIGR00237">
    <property type="entry name" value="xseA"/>
    <property type="match status" value="1"/>
</dbReference>
<dbReference type="GO" id="GO:0009318">
    <property type="term" value="C:exodeoxyribonuclease VII complex"/>
    <property type="evidence" value="ECO:0007669"/>
    <property type="project" value="UniProtKB-UniRule"/>
</dbReference>
<dbReference type="GO" id="GO:0003676">
    <property type="term" value="F:nucleic acid binding"/>
    <property type="evidence" value="ECO:0007669"/>
    <property type="project" value="InterPro"/>
</dbReference>
<dbReference type="Pfam" id="PF02601">
    <property type="entry name" value="Exonuc_VII_L"/>
    <property type="match status" value="1"/>
</dbReference>
<protein>
    <recommendedName>
        <fullName evidence="5">Exodeoxyribonuclease 7 large subunit</fullName>
        <ecNumber evidence="5">3.1.11.6</ecNumber>
    </recommendedName>
    <alternativeName>
        <fullName evidence="5">Exodeoxyribonuclease VII large subunit</fullName>
        <shortName evidence="5">Exonuclease VII large subunit</shortName>
    </alternativeName>
</protein>
<evidence type="ECO:0000256" key="5">
    <source>
        <dbReference type="HAMAP-Rule" id="MF_00378"/>
    </source>
</evidence>
<dbReference type="GO" id="GO:0008855">
    <property type="term" value="F:exodeoxyribonuclease VII activity"/>
    <property type="evidence" value="ECO:0007669"/>
    <property type="project" value="UniProtKB-UniRule"/>
</dbReference>
<dbReference type="Proteomes" id="UP000249377">
    <property type="component" value="Unassembled WGS sequence"/>
</dbReference>
<accession>A0A328UCC6</accession>
<feature type="coiled-coil region" evidence="7">
    <location>
        <begin position="320"/>
        <end position="352"/>
    </location>
</feature>
<keyword evidence="11" id="KW-1185">Reference proteome</keyword>
<dbReference type="PANTHER" id="PTHR30008:SF0">
    <property type="entry name" value="EXODEOXYRIBONUCLEASE 7 LARGE SUBUNIT"/>
    <property type="match status" value="1"/>
</dbReference>
<keyword evidence="2 5" id="KW-0540">Nuclease</keyword>
<comment type="catalytic activity">
    <reaction evidence="5 6">
        <text>Exonucleolytic cleavage in either 5'- to 3'- or 3'- to 5'-direction to yield nucleoside 5'-phosphates.</text>
        <dbReference type="EC" id="3.1.11.6"/>
    </reaction>
</comment>
<reference evidence="10 11" key="1">
    <citation type="submission" date="2018-06" db="EMBL/GenBank/DDBJ databases">
        <title>Noncontiguous genome sequence of Ruminococcaceae bacterium ASD2818.</title>
        <authorList>
            <person name="Chaplin A.V."/>
            <person name="Sokolova S.R."/>
            <person name="Kochetkova T.O."/>
            <person name="Goltsov A.Y."/>
            <person name="Trofimov D.Y."/>
            <person name="Efimov B.A."/>
        </authorList>
    </citation>
    <scope>NUCLEOTIDE SEQUENCE [LARGE SCALE GENOMIC DNA]</scope>
    <source>
        <strain evidence="10 11">ASD2818</strain>
    </source>
</reference>
<evidence type="ECO:0000256" key="2">
    <source>
        <dbReference type="ARBA" id="ARBA00022722"/>
    </source>
</evidence>
<dbReference type="PANTHER" id="PTHR30008">
    <property type="entry name" value="EXODEOXYRIBONUCLEASE 7 LARGE SUBUNIT"/>
    <property type="match status" value="1"/>
</dbReference>
<evidence type="ECO:0000256" key="1">
    <source>
        <dbReference type="ARBA" id="ARBA00022490"/>
    </source>
</evidence>
<evidence type="ECO:0000259" key="8">
    <source>
        <dbReference type="Pfam" id="PF02601"/>
    </source>
</evidence>
<dbReference type="RefSeq" id="WP_112333580.1">
    <property type="nucleotide sequence ID" value="NZ_QLYR01000012.1"/>
</dbReference>
<dbReference type="InterPro" id="IPR020579">
    <property type="entry name" value="Exonuc_VII_lsu_C"/>
</dbReference>
<comment type="subcellular location">
    <subcellularLocation>
        <location evidence="5 6">Cytoplasm</location>
    </subcellularLocation>
</comment>
<comment type="subunit">
    <text evidence="5">Heterooligomer composed of large and small subunits.</text>
</comment>
<comment type="function">
    <text evidence="5">Bidirectionally degrades single-stranded DNA into large acid-insoluble oligonucleotides, which are then degraded further into small acid-soluble oligonucleotides.</text>
</comment>
<keyword evidence="4 5" id="KW-0269">Exonuclease</keyword>
<dbReference type="InterPro" id="IPR003753">
    <property type="entry name" value="Exonuc_VII_L"/>
</dbReference>
<name>A0A328UCC6_9FIRM</name>
<dbReference type="GO" id="GO:0006308">
    <property type="term" value="P:DNA catabolic process"/>
    <property type="evidence" value="ECO:0007669"/>
    <property type="project" value="UniProtKB-UniRule"/>
</dbReference>
<evidence type="ECO:0000256" key="6">
    <source>
        <dbReference type="RuleBase" id="RU004355"/>
    </source>
</evidence>
<proteinExistence type="inferred from homology"/>
<feature type="domain" description="Exonuclease VII large subunit C-terminal" evidence="8">
    <location>
        <begin position="127"/>
        <end position="335"/>
    </location>
</feature>
<feature type="domain" description="OB-fold nucleic acid binding" evidence="9">
    <location>
        <begin position="9"/>
        <end position="104"/>
    </location>
</feature>
<keyword evidence="1 5" id="KW-0963">Cytoplasm</keyword>
<organism evidence="10 11">
    <name type="scientific">Hydrogeniiclostridium mannosilyticum</name>
    <dbReference type="NCBI Taxonomy" id="2764322"/>
    <lineage>
        <taxon>Bacteria</taxon>
        <taxon>Bacillati</taxon>
        <taxon>Bacillota</taxon>
        <taxon>Clostridia</taxon>
        <taxon>Eubacteriales</taxon>
        <taxon>Acutalibacteraceae</taxon>
        <taxon>Hydrogeniiclostridium</taxon>
    </lineage>
</organism>
<sequence length="413" mass="46299">MADRFLTVTVSQLNTYLRSKMEEDPLLSQIFVVGEISNFTNHYKSGHLYFSLKDDRAVVKAVMFAQHARRLRFVPENGMKVLVRGRVSIYEAGGQYQIYAEDMQPDGLGALNMAYEQLKKKLEAEGLFAQERKKTLPLYPQRIGVITSPTGAAVHDILSILARRFPVAEVVFCPVLVQGEGAAPQLVRALRQMNRYGGVEIIIIGRGGGSLEDLWAFNEESVARAVADSRVPVISAVGHETDYTICDFVADVRAPTPSAAAELAVPEQTEILFTLRYQQRRMAQNLRAMLESQRQRLDYLLLSSPLQRPELLTAEKKEELAALWEQLQRAEQALADEKKKELQQAAEHLQALSPLAVLGRGFSVVYGRDHQPLKSARDVERGERLEIILSDGTLLAKVEEKRDNNGNQQNDDL</sequence>
<dbReference type="HAMAP" id="MF_00378">
    <property type="entry name" value="Exonuc_7_L"/>
    <property type="match status" value="1"/>
</dbReference>
<evidence type="ECO:0000256" key="7">
    <source>
        <dbReference type="SAM" id="Coils"/>
    </source>
</evidence>
<comment type="similarity">
    <text evidence="5 6">Belongs to the XseA family.</text>
</comment>
<dbReference type="GO" id="GO:0005737">
    <property type="term" value="C:cytoplasm"/>
    <property type="evidence" value="ECO:0007669"/>
    <property type="project" value="UniProtKB-SubCell"/>
</dbReference>
<keyword evidence="7" id="KW-0175">Coiled coil</keyword>